<keyword evidence="6" id="KW-1185">Reference proteome</keyword>
<dbReference type="InterPro" id="IPR045851">
    <property type="entry name" value="AMP-bd_C_sf"/>
</dbReference>
<dbReference type="InterPro" id="IPR025110">
    <property type="entry name" value="AMP-bd_C"/>
</dbReference>
<accession>A0A1X9NJB7</accession>
<dbReference type="OrthoDB" id="9803968at2"/>
<keyword evidence="2 5" id="KW-0436">Ligase</keyword>
<dbReference type="InterPro" id="IPR050237">
    <property type="entry name" value="ATP-dep_AMP-bd_enzyme"/>
</dbReference>
<dbReference type="KEGG" id="osg:BST96_16050"/>
<dbReference type="PANTHER" id="PTHR43767:SF11">
    <property type="entry name" value="MEDIUM-CHAIN-FATTY-ACID--COA LIGASE"/>
    <property type="match status" value="1"/>
</dbReference>
<evidence type="ECO:0000256" key="1">
    <source>
        <dbReference type="ARBA" id="ARBA00006432"/>
    </source>
</evidence>
<name>A0A1X9NJB7_9GAMM</name>
<dbReference type="SUPFAM" id="SSF56801">
    <property type="entry name" value="Acetyl-CoA synthetase-like"/>
    <property type="match status" value="1"/>
</dbReference>
<feature type="domain" description="AMP-binding enzyme C-terminal" evidence="4">
    <location>
        <begin position="441"/>
        <end position="514"/>
    </location>
</feature>
<dbReference type="InterPro" id="IPR042099">
    <property type="entry name" value="ANL_N_sf"/>
</dbReference>
<feature type="domain" description="AMP-dependent synthetase/ligase" evidence="3">
    <location>
        <begin position="34"/>
        <end position="392"/>
    </location>
</feature>
<dbReference type="EMBL" id="CP019343">
    <property type="protein sequence ID" value="ARN76452.1"/>
    <property type="molecule type" value="Genomic_DNA"/>
</dbReference>
<dbReference type="Gene3D" id="3.40.50.12780">
    <property type="entry name" value="N-terminal domain of ligase-like"/>
    <property type="match status" value="1"/>
</dbReference>
<organism evidence="5 6">
    <name type="scientific">Oceanicoccus sagamiensis</name>
    <dbReference type="NCBI Taxonomy" id="716816"/>
    <lineage>
        <taxon>Bacteria</taxon>
        <taxon>Pseudomonadati</taxon>
        <taxon>Pseudomonadota</taxon>
        <taxon>Gammaproteobacteria</taxon>
        <taxon>Cellvibrionales</taxon>
        <taxon>Spongiibacteraceae</taxon>
        <taxon>Oceanicoccus</taxon>
    </lineage>
</organism>
<evidence type="ECO:0000313" key="5">
    <source>
        <dbReference type="EMBL" id="ARN76452.1"/>
    </source>
</evidence>
<dbReference type="Pfam" id="PF00501">
    <property type="entry name" value="AMP-binding"/>
    <property type="match status" value="1"/>
</dbReference>
<dbReference type="InterPro" id="IPR000873">
    <property type="entry name" value="AMP-dep_synth/lig_dom"/>
</dbReference>
<proteinExistence type="inferred from homology"/>
<dbReference type="FunFam" id="3.30.300.30:FF:000008">
    <property type="entry name" value="2,3-dihydroxybenzoate-AMP ligase"/>
    <property type="match status" value="1"/>
</dbReference>
<evidence type="ECO:0000256" key="2">
    <source>
        <dbReference type="ARBA" id="ARBA00022598"/>
    </source>
</evidence>
<evidence type="ECO:0000313" key="6">
    <source>
        <dbReference type="Proteomes" id="UP000193450"/>
    </source>
</evidence>
<dbReference type="InterPro" id="IPR020845">
    <property type="entry name" value="AMP-binding_CS"/>
</dbReference>
<dbReference type="STRING" id="716816.BST96_16050"/>
<dbReference type="PROSITE" id="PS00455">
    <property type="entry name" value="AMP_BINDING"/>
    <property type="match status" value="1"/>
</dbReference>
<dbReference type="AlphaFoldDB" id="A0A1X9NJB7"/>
<dbReference type="NCBIfam" id="NF004837">
    <property type="entry name" value="PRK06187.1"/>
    <property type="match status" value="1"/>
</dbReference>
<dbReference type="PANTHER" id="PTHR43767">
    <property type="entry name" value="LONG-CHAIN-FATTY-ACID--COA LIGASE"/>
    <property type="match status" value="1"/>
</dbReference>
<sequence>METTMMHLPMTVQMIMDHGRNVFPDSRVGTFDGDSMVYTSYAEIADNAARLAAALQSLGIVPGDRVATFSWNNTAHMEAYLGIPSMGAIMHTVNIRLSAEHIAYIINHAENRVVLLDASLLDVFSPVLPLLKTVEHILLIGEGELITDIPTQDYRQLLAANKPLQDWPELDETSAAAVCYTSGTTGNPKGVVYSHRTTFVHSLASRGVDTFGICESDRILLLPAMFHANAWGMPYSGWFSGSDFTLPGPHLQPEGIKRMIALEKPTVTATVPTILGDLLRADSADLDMTCFRSIICGGSSVAPAMIDAARERWGVPVLQGWGMTETSPLCTVSHPPRDFTGADETQWRTKSGRPVAGMQVRVIDEEGNPLPHDGETVGELQLRGPWVTGGYHKGDSPDSVSDDGWLRTGDVGHIDQRHFVQLTDRTKDVIKSGGEWISSVELEDIIAGHPNVQQAAVVATADERWQERPLVIVVAEEGIDAQQLREYLKDKVARFWIPEYWSFTDDIPKTSVGKLDKKRLRDMNESGALKVEVIR</sequence>
<dbReference type="Gene3D" id="3.30.300.30">
    <property type="match status" value="1"/>
</dbReference>
<evidence type="ECO:0000259" key="4">
    <source>
        <dbReference type="Pfam" id="PF13193"/>
    </source>
</evidence>
<gene>
    <name evidence="5" type="ORF">BST96_16050</name>
</gene>
<reference evidence="5 6" key="1">
    <citation type="submission" date="2016-11" db="EMBL/GenBank/DDBJ databases">
        <title>Trade-off between light-utilization and light-protection in marine flavobacteria.</title>
        <authorList>
            <person name="Kumagai Y."/>
        </authorList>
    </citation>
    <scope>NUCLEOTIDE SEQUENCE [LARGE SCALE GENOMIC DNA]</scope>
    <source>
        <strain evidence="5 6">NBRC 107125</strain>
    </source>
</reference>
<dbReference type="GO" id="GO:0016877">
    <property type="term" value="F:ligase activity, forming carbon-sulfur bonds"/>
    <property type="evidence" value="ECO:0007669"/>
    <property type="project" value="UniProtKB-ARBA"/>
</dbReference>
<dbReference type="Proteomes" id="UP000193450">
    <property type="component" value="Chromosome"/>
</dbReference>
<protein>
    <submittedName>
        <fullName evidence="5">Long-chain fatty acid--CoA ligase</fullName>
    </submittedName>
</protein>
<dbReference type="CDD" id="cd12119">
    <property type="entry name" value="ttLC_FACS_AlkK_like"/>
    <property type="match status" value="1"/>
</dbReference>
<dbReference type="Pfam" id="PF13193">
    <property type="entry name" value="AMP-binding_C"/>
    <property type="match status" value="1"/>
</dbReference>
<comment type="similarity">
    <text evidence="1">Belongs to the ATP-dependent AMP-binding enzyme family.</text>
</comment>
<evidence type="ECO:0000259" key="3">
    <source>
        <dbReference type="Pfam" id="PF00501"/>
    </source>
</evidence>